<evidence type="ECO:0000256" key="1">
    <source>
        <dbReference type="SAM" id="MobiDB-lite"/>
    </source>
</evidence>
<proteinExistence type="predicted"/>
<feature type="compositionally biased region" description="Basic residues" evidence="1">
    <location>
        <begin position="308"/>
        <end position="321"/>
    </location>
</feature>
<feature type="region of interest" description="Disordered" evidence="1">
    <location>
        <begin position="1"/>
        <end position="24"/>
    </location>
</feature>
<feature type="region of interest" description="Disordered" evidence="1">
    <location>
        <begin position="510"/>
        <end position="559"/>
    </location>
</feature>
<dbReference type="AlphaFoldDB" id="A0A267FL21"/>
<evidence type="ECO:0000313" key="3">
    <source>
        <dbReference type="Proteomes" id="UP000215902"/>
    </source>
</evidence>
<organism evidence="2 3">
    <name type="scientific">Macrostomum lignano</name>
    <dbReference type="NCBI Taxonomy" id="282301"/>
    <lineage>
        <taxon>Eukaryota</taxon>
        <taxon>Metazoa</taxon>
        <taxon>Spiralia</taxon>
        <taxon>Lophotrochozoa</taxon>
        <taxon>Platyhelminthes</taxon>
        <taxon>Rhabditophora</taxon>
        <taxon>Macrostomorpha</taxon>
        <taxon>Macrostomida</taxon>
        <taxon>Macrostomidae</taxon>
        <taxon>Macrostomum</taxon>
    </lineage>
</organism>
<feature type="non-terminal residue" evidence="2">
    <location>
        <position position="1"/>
    </location>
</feature>
<dbReference type="EMBL" id="NIVC01000947">
    <property type="protein sequence ID" value="PAA74433.1"/>
    <property type="molecule type" value="Genomic_DNA"/>
</dbReference>
<feature type="compositionally biased region" description="Polar residues" evidence="1">
    <location>
        <begin position="523"/>
        <end position="539"/>
    </location>
</feature>
<gene>
    <name evidence="2" type="ORF">BOX15_Mlig025173g3</name>
</gene>
<sequence>TQTLSASLAAHRPRASTLSEASPGKQLLNPVGESAELSATLVSCCPSMANHPRYADDDDGWMDPNLVEPKLQDDLNRQLGLNRRVRQRPRAAFGSKSAPDPRQQRRQTELTQIRYFKYVPFTGMSEPEKQRYLSLGPARLTSSRTAPPTQPVVADKATEASYWSSASPSKSLKVYDYHLAELSMTYRSPPSLLELPRRELATPSASPRPPQQQQRQAALTAAPRRPLFFQLHSSRAVPASAPSATQQELQTSQRHATDVAEKTTQVSRGGTPFIDSALSDYPTEPMDLVSKSDSNRLLNVVSVDECHMRHRRRRRRLRRVHPSREATEADGEAWENKAPEEGYDEEEYDEDEEEDGAEWEATVEAVDAGDKPATGDAAPDATEFRQELRQESVEPHEQRAPESASATAVATVEPTVAPSVTATRPTTERSGGGRKKRRTEKELRRIAAAKFLRRNEILREKMTIYLDWKLNQERLGLIQLRLGDPAARFERFTEELVQQEAMVAGQYREPADDIGGNADAQGESPQLLESQNRPVNLASSKKRASATAGSPQQRQELSLTEMYEALRA</sequence>
<feature type="compositionally biased region" description="Polar residues" evidence="1">
    <location>
        <begin position="245"/>
        <end position="254"/>
    </location>
</feature>
<accession>A0A267FL21</accession>
<feature type="region of interest" description="Disordered" evidence="1">
    <location>
        <begin position="308"/>
        <end position="360"/>
    </location>
</feature>
<feature type="compositionally biased region" description="Acidic residues" evidence="1">
    <location>
        <begin position="341"/>
        <end position="358"/>
    </location>
</feature>
<feature type="compositionally biased region" description="Low complexity" evidence="1">
    <location>
        <begin position="235"/>
        <end position="244"/>
    </location>
</feature>
<name>A0A267FL21_9PLAT</name>
<feature type="region of interest" description="Disordered" evidence="1">
    <location>
        <begin position="387"/>
        <end position="440"/>
    </location>
</feature>
<comment type="caution">
    <text evidence="2">The sequence shown here is derived from an EMBL/GenBank/DDBJ whole genome shotgun (WGS) entry which is preliminary data.</text>
</comment>
<feature type="compositionally biased region" description="Low complexity" evidence="1">
    <location>
        <begin position="401"/>
        <end position="423"/>
    </location>
</feature>
<feature type="region of interest" description="Disordered" evidence="1">
    <location>
        <begin position="81"/>
        <end position="108"/>
    </location>
</feature>
<feature type="compositionally biased region" description="Polar residues" evidence="1">
    <location>
        <begin position="547"/>
        <end position="558"/>
    </location>
</feature>
<feature type="region of interest" description="Disordered" evidence="1">
    <location>
        <begin position="235"/>
        <end position="279"/>
    </location>
</feature>
<protein>
    <submittedName>
        <fullName evidence="2">Uncharacterized protein</fullName>
    </submittedName>
</protein>
<keyword evidence="3" id="KW-1185">Reference proteome</keyword>
<reference evidence="2 3" key="1">
    <citation type="submission" date="2017-06" db="EMBL/GenBank/DDBJ databases">
        <title>A platform for efficient transgenesis in Macrostomum lignano, a flatworm model organism for stem cell research.</title>
        <authorList>
            <person name="Berezikov E."/>
        </authorList>
    </citation>
    <scope>NUCLEOTIDE SEQUENCE [LARGE SCALE GENOMIC DNA]</scope>
    <source>
        <strain evidence="2">DV1</strain>
        <tissue evidence="2">Whole organism</tissue>
    </source>
</reference>
<dbReference type="Proteomes" id="UP000215902">
    <property type="component" value="Unassembled WGS sequence"/>
</dbReference>
<evidence type="ECO:0000313" key="2">
    <source>
        <dbReference type="EMBL" id="PAA74433.1"/>
    </source>
</evidence>
<feature type="compositionally biased region" description="Basic and acidic residues" evidence="1">
    <location>
        <begin position="387"/>
        <end position="400"/>
    </location>
</feature>